<feature type="compositionally biased region" description="Basic and acidic residues" evidence="1">
    <location>
        <begin position="1"/>
        <end position="11"/>
    </location>
</feature>
<reference evidence="2" key="1">
    <citation type="submission" date="2020-02" db="EMBL/GenBank/DDBJ databases">
        <authorList>
            <person name="Meier V. D."/>
        </authorList>
    </citation>
    <scope>NUCLEOTIDE SEQUENCE</scope>
    <source>
        <strain evidence="2">AVDCRST_MAG52</strain>
    </source>
</reference>
<gene>
    <name evidence="2" type="ORF">AVDCRST_MAG52-2410</name>
</gene>
<feature type="non-terminal residue" evidence="2">
    <location>
        <position position="272"/>
    </location>
</feature>
<feature type="compositionally biased region" description="Basic and acidic residues" evidence="1">
    <location>
        <begin position="26"/>
        <end position="38"/>
    </location>
</feature>
<feature type="compositionally biased region" description="Low complexity" evidence="1">
    <location>
        <begin position="197"/>
        <end position="211"/>
    </location>
</feature>
<feature type="region of interest" description="Disordered" evidence="1">
    <location>
        <begin position="197"/>
        <end position="246"/>
    </location>
</feature>
<accession>A0A6J4IEC2</accession>
<feature type="region of interest" description="Disordered" evidence="1">
    <location>
        <begin position="1"/>
        <end position="83"/>
    </location>
</feature>
<evidence type="ECO:0000256" key="1">
    <source>
        <dbReference type="SAM" id="MobiDB-lite"/>
    </source>
</evidence>
<proteinExistence type="predicted"/>
<protein>
    <submittedName>
        <fullName evidence="2">Short-chain dehydrogenase/reductase in hypothetical Actinobacterial gene cluster</fullName>
    </submittedName>
</protein>
<organism evidence="2">
    <name type="scientific">uncultured Blastococcus sp</name>
    <dbReference type="NCBI Taxonomy" id="217144"/>
    <lineage>
        <taxon>Bacteria</taxon>
        <taxon>Bacillati</taxon>
        <taxon>Actinomycetota</taxon>
        <taxon>Actinomycetes</taxon>
        <taxon>Geodermatophilales</taxon>
        <taxon>Geodermatophilaceae</taxon>
        <taxon>Blastococcus</taxon>
        <taxon>environmental samples</taxon>
    </lineage>
</organism>
<dbReference type="EMBL" id="CADCTN010000146">
    <property type="protein sequence ID" value="CAA9249770.1"/>
    <property type="molecule type" value="Genomic_DNA"/>
</dbReference>
<name>A0A6J4IEC2_9ACTN</name>
<feature type="compositionally biased region" description="Basic residues" evidence="1">
    <location>
        <begin position="69"/>
        <end position="83"/>
    </location>
</feature>
<dbReference type="AlphaFoldDB" id="A0A6J4IEC2"/>
<sequence>ERSGPRERTDDVSGWIDGAAAGRPGRCGDRRGERHRAGDGPPVRVGGCPRGRRRRRPGERQGRGGGGRRAVRAGRRHLPRAGRRALRRRGRHLRRAGHRLQQRRHLPSGRRLHPGHRARCLASRAGGEPDLGLPLLQGGDPPHAGPRPRFDHQHRVVRGPDGGGDVADLLHGVQGRRAGDVPGAGGAVRARGHPGQRAVAGAGQHPPAAGALRQGPRTGRAAPGAHPGRPVRRAAGDRRRRRLPGVGRLLVHHGVGVPGRRRDQRRLRDAAL</sequence>
<evidence type="ECO:0000313" key="2">
    <source>
        <dbReference type="EMBL" id="CAA9249770.1"/>
    </source>
</evidence>
<feature type="non-terminal residue" evidence="2">
    <location>
        <position position="1"/>
    </location>
</feature>